<reference evidence="1" key="1">
    <citation type="submission" date="2013-11" db="EMBL/GenBank/DDBJ databases">
        <title>The Genome Sequence of Phytophthora parasitica CJ02B3.</title>
        <authorList>
            <consortium name="The Broad Institute Genomics Platform"/>
            <person name="Russ C."/>
            <person name="Tyler B."/>
            <person name="Panabieres F."/>
            <person name="Shan W."/>
            <person name="Tripathy S."/>
            <person name="Grunwald N."/>
            <person name="Machado M."/>
            <person name="Johnson C.S."/>
            <person name="Arredondo F."/>
            <person name="Hong C."/>
            <person name="Coffey M."/>
            <person name="Young S.K."/>
            <person name="Zeng Q."/>
            <person name="Gargeya S."/>
            <person name="Fitzgerald M."/>
            <person name="Abouelleil A."/>
            <person name="Alvarado L."/>
            <person name="Chapman S.B."/>
            <person name="Gainer-Dewar J."/>
            <person name="Goldberg J."/>
            <person name="Griggs A."/>
            <person name="Gujja S."/>
            <person name="Hansen M."/>
            <person name="Howarth C."/>
            <person name="Imamovic A."/>
            <person name="Ireland A."/>
            <person name="Larimer J."/>
            <person name="McCowan C."/>
            <person name="Murphy C."/>
            <person name="Pearson M."/>
            <person name="Poon T.W."/>
            <person name="Priest M."/>
            <person name="Roberts A."/>
            <person name="Saif S."/>
            <person name="Shea T."/>
            <person name="Sykes S."/>
            <person name="Wortman J."/>
            <person name="Nusbaum C."/>
            <person name="Birren B."/>
        </authorList>
    </citation>
    <scope>NUCLEOTIDE SEQUENCE [LARGE SCALE GENOMIC DNA]</scope>
    <source>
        <strain evidence="1">CJ02B3</strain>
    </source>
</reference>
<proteinExistence type="predicted"/>
<dbReference type="EMBL" id="KI689146">
    <property type="protein sequence ID" value="ETK73986.1"/>
    <property type="molecule type" value="Genomic_DNA"/>
</dbReference>
<sequence>MLCRLGWWLSIDDVADELILNEIDIVLSVKSNSAPVVDRDMREMLRVDLSGSDVSER</sequence>
<accession>W2FVN7</accession>
<gene>
    <name evidence="1" type="ORF">L915_19138</name>
</gene>
<protein>
    <submittedName>
        <fullName evidence="1">Uncharacterized protein</fullName>
    </submittedName>
</protein>
<dbReference type="AlphaFoldDB" id="W2FVN7"/>
<dbReference type="Proteomes" id="UP000053236">
    <property type="component" value="Unassembled WGS sequence"/>
</dbReference>
<evidence type="ECO:0000313" key="1">
    <source>
        <dbReference type="EMBL" id="ETK73986.1"/>
    </source>
</evidence>
<name>W2FVN7_PHYNI</name>
<organism evidence="1">
    <name type="scientific">Phytophthora nicotianae</name>
    <name type="common">Potato buckeye rot agent</name>
    <name type="synonym">Phytophthora parasitica</name>
    <dbReference type="NCBI Taxonomy" id="4792"/>
    <lineage>
        <taxon>Eukaryota</taxon>
        <taxon>Sar</taxon>
        <taxon>Stramenopiles</taxon>
        <taxon>Oomycota</taxon>
        <taxon>Peronosporomycetes</taxon>
        <taxon>Peronosporales</taxon>
        <taxon>Peronosporaceae</taxon>
        <taxon>Phytophthora</taxon>
    </lineage>
</organism>
<feature type="non-terminal residue" evidence="1">
    <location>
        <position position="57"/>
    </location>
</feature>